<protein>
    <submittedName>
        <fullName evidence="4">Processed acidic surface protein</fullName>
    </submittedName>
</protein>
<gene>
    <name evidence="4" type="ORF">EJA10_10730</name>
</gene>
<feature type="coiled-coil region" evidence="1">
    <location>
        <begin position="81"/>
        <end position="108"/>
    </location>
</feature>
<evidence type="ECO:0000256" key="3">
    <source>
        <dbReference type="SAM" id="SignalP"/>
    </source>
</evidence>
<feature type="transmembrane region" description="Helical" evidence="2">
    <location>
        <begin position="369"/>
        <end position="387"/>
    </location>
</feature>
<keyword evidence="2" id="KW-0472">Membrane</keyword>
<evidence type="ECO:0000313" key="4">
    <source>
        <dbReference type="EMBL" id="RSD27012.1"/>
    </source>
</evidence>
<dbReference type="NCBIfam" id="TIGR04383">
    <property type="entry name" value="acidic_w_LPXTA"/>
    <property type="match status" value="2"/>
</dbReference>
<dbReference type="AlphaFoldDB" id="A0A427TRH8"/>
<reference evidence="5" key="1">
    <citation type="submission" date="2018-12" db="EMBL/GenBank/DDBJ databases">
        <title>Bacillus chawlae sp. nov., Bacillus glennii sp. nov., and Bacillus saganii sp. nov. Isolated from the Vehicle Assembly Building at Kennedy Space Center where the Viking Spacecraft were Assembled.</title>
        <authorList>
            <person name="Seuylemezian A."/>
            <person name="Vaishampayan P."/>
        </authorList>
    </citation>
    <scope>NUCLEOTIDE SEQUENCE [LARGE SCALE GENOMIC DNA]</scope>
    <source>
        <strain evidence="5">DSM 13966</strain>
    </source>
</reference>
<dbReference type="Proteomes" id="UP000279911">
    <property type="component" value="Unassembled WGS sequence"/>
</dbReference>
<dbReference type="InterPro" id="IPR030832">
    <property type="entry name" value="Acidic_LPXTA"/>
</dbReference>
<sequence length="395" mass="44643">MKRFLSIMLAIALSLGTLPLGAFAAVDPKSQEFQNYLTEIGMTESEFVTYLKDVQEATLNDFDNLEELKYILGPLVDDQNLQEMLTDLEITEEELNKLLEENGKTLDQYSFIGDLYFDVTNWLYPETQTPITDENLKILLEDFGFASKKELESFLKEYDDSIKNYQFIEELESAVAGYYLAQAEEELMAAMDSLGLTMEETERLANYFVSLMEDPNFNEETFMVSLENISNRLMNFADFDSASDLTPEQIAEFIAIWDDLLNLLNLKVEYYLLKDGKETPISFATLIQMDDIGGADLLIKIYTKSGEFLVDMIITKEMFGSDFVEETGKNLKDTKKAAEEVKKAVDKVPATAPAKTVNGGKLPNTASDYLQNTMAGLVIVLLGALVFRKVKTRRA</sequence>
<keyword evidence="1" id="KW-0175">Coiled coil</keyword>
<name>A0A427TRH8_9BACI</name>
<comment type="caution">
    <text evidence="4">The sequence shown here is derived from an EMBL/GenBank/DDBJ whole genome shotgun (WGS) entry which is preliminary data.</text>
</comment>
<evidence type="ECO:0000256" key="1">
    <source>
        <dbReference type="SAM" id="Coils"/>
    </source>
</evidence>
<accession>A0A427TRH8</accession>
<dbReference type="EMBL" id="RSFW01000013">
    <property type="protein sequence ID" value="RSD27012.1"/>
    <property type="molecule type" value="Genomic_DNA"/>
</dbReference>
<keyword evidence="3" id="KW-0732">Signal</keyword>
<keyword evidence="2" id="KW-0812">Transmembrane</keyword>
<organism evidence="4 5">
    <name type="scientific">Mesobacillus subterraneus</name>
    <dbReference type="NCBI Taxonomy" id="285983"/>
    <lineage>
        <taxon>Bacteria</taxon>
        <taxon>Bacillati</taxon>
        <taxon>Bacillota</taxon>
        <taxon>Bacilli</taxon>
        <taxon>Bacillales</taxon>
        <taxon>Bacillaceae</taxon>
        <taxon>Mesobacillus</taxon>
    </lineage>
</organism>
<feature type="signal peptide" evidence="3">
    <location>
        <begin position="1"/>
        <end position="24"/>
    </location>
</feature>
<dbReference type="OrthoDB" id="2718583at2"/>
<evidence type="ECO:0000256" key="2">
    <source>
        <dbReference type="SAM" id="Phobius"/>
    </source>
</evidence>
<keyword evidence="2" id="KW-1133">Transmembrane helix</keyword>
<evidence type="ECO:0000313" key="5">
    <source>
        <dbReference type="Proteomes" id="UP000279911"/>
    </source>
</evidence>
<feature type="chain" id="PRO_5019025322" evidence="3">
    <location>
        <begin position="25"/>
        <end position="395"/>
    </location>
</feature>
<proteinExistence type="predicted"/>
<dbReference type="RefSeq" id="WP_125480003.1">
    <property type="nucleotide sequence ID" value="NZ_RSFW01000013.1"/>
</dbReference>